<dbReference type="RefSeq" id="WP_057739575.1">
    <property type="nucleotide sequence ID" value="NZ_AZDQ01000043.1"/>
</dbReference>
<proteinExistence type="predicted"/>
<evidence type="ECO:0000313" key="3">
    <source>
        <dbReference type="EMBL" id="AUI71179.1"/>
    </source>
</evidence>
<keyword evidence="1" id="KW-0560">Oxidoreductase</keyword>
<dbReference type="Proteomes" id="UP000234653">
    <property type="component" value="Chromosome"/>
</dbReference>
<dbReference type="InterPro" id="IPR023210">
    <property type="entry name" value="NADP_OxRdtase_dom"/>
</dbReference>
<dbReference type="InterPro" id="IPR050791">
    <property type="entry name" value="Aldo-Keto_reductase"/>
</dbReference>
<sequence>MKKRTLGKDLEVSTIGYGAMGLSHAYGEALDKKDAIQLIHDAYDQGYTLFDTASAYVGKYADGSTAINEELVGEAIRPFRNKITLATKGGVSFEGNNLLIDASPKSLRRSVENSLRQLNVDTIDLYYQHMQDPKVEPEVVAETMGELIKEGKIRHWGISNADADYIKRADDVTKVTAVQGKLNMISRQSEELFPMLSERNIGFVAYSPLASGFLTSNSKPILDKNNNLDFRNRMHQYTTDGMDEAKDISQMIAKLAKQKNATSAQISLAWLLKKESWIVPIPGTRKQQRLIDNAQAADIELTDEEENDIDSLLEKVDYEQFENK</sequence>
<dbReference type="OrthoDB" id="9773828at2"/>
<dbReference type="SUPFAM" id="SSF51430">
    <property type="entry name" value="NAD(P)-linked oxidoreductase"/>
    <property type="match status" value="1"/>
</dbReference>
<dbReference type="GO" id="GO:0005737">
    <property type="term" value="C:cytoplasm"/>
    <property type="evidence" value="ECO:0007669"/>
    <property type="project" value="TreeGrafter"/>
</dbReference>
<dbReference type="PANTHER" id="PTHR43625">
    <property type="entry name" value="AFLATOXIN B1 ALDEHYDE REDUCTASE"/>
    <property type="match status" value="1"/>
</dbReference>
<dbReference type="AlphaFoldDB" id="A0A2K9HF38"/>
<dbReference type="Pfam" id="PF00248">
    <property type="entry name" value="Aldo_ket_red"/>
    <property type="match status" value="1"/>
</dbReference>
<feature type="domain" description="NADP-dependent oxidoreductase" evidence="2">
    <location>
        <begin position="15"/>
        <end position="313"/>
    </location>
</feature>
<dbReference type="GO" id="GO:0016491">
    <property type="term" value="F:oxidoreductase activity"/>
    <property type="evidence" value="ECO:0007669"/>
    <property type="project" value="UniProtKB-KW"/>
</dbReference>
<dbReference type="InterPro" id="IPR036812">
    <property type="entry name" value="NAD(P)_OxRdtase_dom_sf"/>
</dbReference>
<evidence type="ECO:0000256" key="1">
    <source>
        <dbReference type="ARBA" id="ARBA00023002"/>
    </source>
</evidence>
<dbReference type="KEGG" id="lali:LA20249_02730"/>
<keyword evidence="4" id="KW-1185">Reference proteome</keyword>
<protein>
    <recommendedName>
        <fullName evidence="2">NADP-dependent oxidoreductase domain-containing protein</fullName>
    </recommendedName>
</protein>
<accession>A0A2K9HF38</accession>
<dbReference type="STRING" id="1423720.FC67_GL001824"/>
<dbReference type="EMBL" id="CP018867">
    <property type="protein sequence ID" value="AUI71179.1"/>
    <property type="molecule type" value="Genomic_DNA"/>
</dbReference>
<evidence type="ECO:0000313" key="4">
    <source>
        <dbReference type="Proteomes" id="UP000234653"/>
    </source>
</evidence>
<dbReference type="Gene3D" id="3.20.20.100">
    <property type="entry name" value="NADP-dependent oxidoreductase domain"/>
    <property type="match status" value="1"/>
</dbReference>
<name>A0A2K9HF38_9LACO</name>
<organism evidence="3 4">
    <name type="scientific">Companilactobacillus alimentarius DSM 20249</name>
    <dbReference type="NCBI Taxonomy" id="1423720"/>
    <lineage>
        <taxon>Bacteria</taxon>
        <taxon>Bacillati</taxon>
        <taxon>Bacillota</taxon>
        <taxon>Bacilli</taxon>
        <taxon>Lactobacillales</taxon>
        <taxon>Lactobacillaceae</taxon>
        <taxon>Companilactobacillus</taxon>
    </lineage>
</organism>
<reference evidence="3 4" key="1">
    <citation type="submission" date="2016-12" db="EMBL/GenBank/DDBJ databases">
        <title>The whole genome sequencing and assembly of Lactobacillus alimentarius DSM 20249T strain.</title>
        <authorList>
            <person name="Lee Y.-J."/>
            <person name="Yi H."/>
            <person name="Bahn Y.-S."/>
            <person name="Kim J.F."/>
            <person name="Lee D.-W."/>
        </authorList>
    </citation>
    <scope>NUCLEOTIDE SEQUENCE [LARGE SCALE GENOMIC DNA]</scope>
    <source>
        <strain evidence="3 4">DSM 20249</strain>
    </source>
</reference>
<gene>
    <name evidence="3" type="ORF">LA20249_02730</name>
</gene>
<evidence type="ECO:0000259" key="2">
    <source>
        <dbReference type="Pfam" id="PF00248"/>
    </source>
</evidence>
<dbReference type="PANTHER" id="PTHR43625:SF77">
    <property type="entry name" value="ALDO-KETO REDUCTASE"/>
    <property type="match status" value="1"/>
</dbReference>